<name>A0A9N9Y1J1_9HYPO</name>
<organism evidence="4 5">
    <name type="scientific">Clonostachys byssicola</name>
    <dbReference type="NCBI Taxonomy" id="160290"/>
    <lineage>
        <taxon>Eukaryota</taxon>
        <taxon>Fungi</taxon>
        <taxon>Dikarya</taxon>
        <taxon>Ascomycota</taxon>
        <taxon>Pezizomycotina</taxon>
        <taxon>Sordariomycetes</taxon>
        <taxon>Hypocreomycetidae</taxon>
        <taxon>Hypocreales</taxon>
        <taxon>Bionectriaceae</taxon>
        <taxon>Clonostachys</taxon>
    </lineage>
</organism>
<evidence type="ECO:0000259" key="3">
    <source>
        <dbReference type="SMART" id="SM00854"/>
    </source>
</evidence>
<dbReference type="AlphaFoldDB" id="A0A9N9Y1J1"/>
<evidence type="ECO:0000313" key="4">
    <source>
        <dbReference type="EMBL" id="CAG9990014.1"/>
    </source>
</evidence>
<dbReference type="SUPFAM" id="SSF56300">
    <property type="entry name" value="Metallo-dependent phosphatases"/>
    <property type="match status" value="1"/>
</dbReference>
<dbReference type="InterPro" id="IPR029052">
    <property type="entry name" value="Metallo-depent_PP-like"/>
</dbReference>
<comment type="similarity">
    <text evidence="1">Belongs to the CapA family.</text>
</comment>
<gene>
    <name evidence="4" type="ORF">CBYS24578_00017542</name>
</gene>
<dbReference type="Pfam" id="PF09587">
    <property type="entry name" value="PGA_cap"/>
    <property type="match status" value="1"/>
</dbReference>
<dbReference type="InterPro" id="IPR052169">
    <property type="entry name" value="CW_Biosynth-Accessory"/>
</dbReference>
<reference evidence="4 5" key="2">
    <citation type="submission" date="2021-10" db="EMBL/GenBank/DDBJ databases">
        <authorList>
            <person name="Piombo E."/>
        </authorList>
    </citation>
    <scope>NUCLEOTIDE SEQUENCE [LARGE SCALE GENOMIC DNA]</scope>
</reference>
<keyword evidence="2" id="KW-0732">Signal</keyword>
<dbReference type="OrthoDB" id="189619at2759"/>
<accession>A0A9N9Y1J1</accession>
<dbReference type="PANTHER" id="PTHR33393:SF13">
    <property type="entry name" value="PGA BIOSYNTHESIS PROTEIN CAPA"/>
    <property type="match status" value="1"/>
</dbReference>
<dbReference type="Proteomes" id="UP000754883">
    <property type="component" value="Unassembled WGS sequence"/>
</dbReference>
<reference evidence="5" key="1">
    <citation type="submission" date="2019-06" db="EMBL/GenBank/DDBJ databases">
        <authorList>
            <person name="Broberg M."/>
        </authorList>
    </citation>
    <scope>NUCLEOTIDE SEQUENCE [LARGE SCALE GENOMIC DNA]</scope>
</reference>
<dbReference type="SMART" id="SM00854">
    <property type="entry name" value="PGA_cap"/>
    <property type="match status" value="1"/>
</dbReference>
<protein>
    <recommendedName>
        <fullName evidence="3">Capsule synthesis protein CapA domain-containing protein</fullName>
    </recommendedName>
</protein>
<feature type="signal peptide" evidence="2">
    <location>
        <begin position="1"/>
        <end position="26"/>
    </location>
</feature>
<comment type="caution">
    <text evidence="4">The sequence shown here is derived from an EMBL/GenBank/DDBJ whole genome shotgun (WGS) entry which is preliminary data.</text>
</comment>
<proteinExistence type="inferred from homology"/>
<evidence type="ECO:0000256" key="2">
    <source>
        <dbReference type="SAM" id="SignalP"/>
    </source>
</evidence>
<evidence type="ECO:0000313" key="5">
    <source>
        <dbReference type="Proteomes" id="UP000754883"/>
    </source>
</evidence>
<dbReference type="InterPro" id="IPR019079">
    <property type="entry name" value="Capsule_synth_CapA"/>
</dbReference>
<evidence type="ECO:0000256" key="1">
    <source>
        <dbReference type="ARBA" id="ARBA00005662"/>
    </source>
</evidence>
<feature type="domain" description="Capsule synthesis protein CapA" evidence="3">
    <location>
        <begin position="36"/>
        <end position="366"/>
    </location>
</feature>
<dbReference type="EMBL" id="CABFNO020001468">
    <property type="protein sequence ID" value="CAG9990014.1"/>
    <property type="molecule type" value="Genomic_DNA"/>
</dbReference>
<feature type="chain" id="PRO_5040161075" description="Capsule synthesis protein CapA domain-containing protein" evidence="2">
    <location>
        <begin position="27"/>
        <end position="457"/>
    </location>
</feature>
<dbReference type="PANTHER" id="PTHR33393">
    <property type="entry name" value="POLYGLUTAMINE SYNTHESIS ACCESSORY PROTEIN RV0574C-RELATED"/>
    <property type="match status" value="1"/>
</dbReference>
<sequence>MVVAMPSRWLMLPFTSLAFQWPLCIATAPRTPGQWTLAATGDLIGDVVATNDTRTAAVWNITQAADFAFFNMEGQILNEQTFTGYPASENGGDNFYGGVGGGPYYPPEQAALLAKYGFNLASHANNHAWDFVEAGMISTHENLAKVGISTSGSGVGLDEARRAVFVTKGNRRLALVSAAGTHTPQSVAGPGDPDEHLRSRPGVSVLRATPFTVVDAAGFDQIRNIAKSQGQILAGDETSITLYTGQTQIAWSNWLLGEQSGSSISWDINPEDYTGILNSIKEAKKQSDATIFSLHAHESESGAADSDIPLPPASSVPASYSRNISHAAIDAGADVVLIHGPHTLRGIEVYNSRPIFYGLGSLTYSLGLSFRGYNLPIEWDDGIIAETKFENGSPAEVLLHPLVHNQLTNDTSLPDRTMPKLAPVAEAQRILAHLQNTSKLFGTEIVVKDNVGYIKII</sequence>
<keyword evidence="5" id="KW-1185">Reference proteome</keyword>